<dbReference type="Pfam" id="PF05721">
    <property type="entry name" value="PhyH"/>
    <property type="match status" value="1"/>
</dbReference>
<dbReference type="GeneID" id="92011723"/>
<dbReference type="SUPFAM" id="SSF51197">
    <property type="entry name" value="Clavaminate synthase-like"/>
    <property type="match status" value="1"/>
</dbReference>
<feature type="region of interest" description="Disordered" evidence="1">
    <location>
        <begin position="311"/>
        <end position="330"/>
    </location>
</feature>
<feature type="compositionally biased region" description="Basic and acidic residues" evidence="1">
    <location>
        <begin position="318"/>
        <end position="330"/>
    </location>
</feature>
<dbReference type="EMBL" id="JAJVCZ030000008">
    <property type="protein sequence ID" value="KAL0256829.1"/>
    <property type="molecule type" value="Genomic_DNA"/>
</dbReference>
<dbReference type="Proteomes" id="UP001430584">
    <property type="component" value="Unassembled WGS sequence"/>
</dbReference>
<gene>
    <name evidence="2" type="ORF">SLS55_007638</name>
</gene>
<keyword evidence="3" id="KW-1185">Reference proteome</keyword>
<sequence>MTSTTTTTTTTAPAPTVDNEAKVLKNLQAAHGDWRDDLARDGYAVIKGAIPASRAATYRARAHDWLTSFGTPLDLSDPSTWTAANLPVQSKINTFSAYSVSHEAFMWDMRLEPGVLGAFEKLWGTDELLVSFDALNVTLPPHLRADAAAHPAKGAWPHVDQSPLRSGACCVQGVVNLSPSGPNDGGLVVYPGTHNLMEDFFATSTDPATWEKRDLYMFSDRQLAWFEARGCKPHKVEAEPGDLLVWDSRTVHWGAEPEAGSEQIRTVVYASYAPARWASEQQLAEKAKIFKKWAGTTHWPHDNIVYREGKAVLPDGTEDPRNRSEPRERPVLGDRLLKLAGAMRYDGSVVEPAA</sequence>
<dbReference type="PANTHER" id="PTHR31630">
    <property type="entry name" value="PHYTANOYL-COA DIOXYGENASE-RELATED-RELATED"/>
    <property type="match status" value="1"/>
</dbReference>
<accession>A0ABR3C868</accession>
<name>A0ABR3C868_9PEZI</name>
<evidence type="ECO:0000313" key="3">
    <source>
        <dbReference type="Proteomes" id="UP001430584"/>
    </source>
</evidence>
<evidence type="ECO:0008006" key="4">
    <source>
        <dbReference type="Google" id="ProtNLM"/>
    </source>
</evidence>
<dbReference type="RefSeq" id="XP_066629858.1">
    <property type="nucleotide sequence ID" value="XM_066779054.1"/>
</dbReference>
<dbReference type="InterPro" id="IPR008775">
    <property type="entry name" value="Phytyl_CoA_dOase-like"/>
</dbReference>
<dbReference type="PANTHER" id="PTHR31630:SF6">
    <property type="entry name" value="PHYTANOYL-COA DIOXYGENASE-RELATED"/>
    <property type="match status" value="1"/>
</dbReference>
<reference evidence="2 3" key="1">
    <citation type="submission" date="2024-02" db="EMBL/GenBank/DDBJ databases">
        <title>De novo assembly and annotation of 12 fungi associated with fruit tree decline syndrome in Ontario, Canada.</title>
        <authorList>
            <person name="Sulman M."/>
            <person name="Ellouze W."/>
            <person name="Ilyukhin E."/>
        </authorList>
    </citation>
    <scope>NUCLEOTIDE SEQUENCE [LARGE SCALE GENOMIC DNA]</scope>
    <source>
        <strain evidence="2 3">FDS-637</strain>
    </source>
</reference>
<dbReference type="Gene3D" id="2.60.120.620">
    <property type="entry name" value="q2cbj1_9rhob like domain"/>
    <property type="match status" value="1"/>
</dbReference>
<comment type="caution">
    <text evidence="2">The sequence shown here is derived from an EMBL/GenBank/DDBJ whole genome shotgun (WGS) entry which is preliminary data.</text>
</comment>
<organism evidence="2 3">
    <name type="scientific">Diplodia seriata</name>
    <dbReference type="NCBI Taxonomy" id="420778"/>
    <lineage>
        <taxon>Eukaryota</taxon>
        <taxon>Fungi</taxon>
        <taxon>Dikarya</taxon>
        <taxon>Ascomycota</taxon>
        <taxon>Pezizomycotina</taxon>
        <taxon>Dothideomycetes</taxon>
        <taxon>Dothideomycetes incertae sedis</taxon>
        <taxon>Botryosphaeriales</taxon>
        <taxon>Botryosphaeriaceae</taxon>
        <taxon>Diplodia</taxon>
    </lineage>
</organism>
<evidence type="ECO:0000313" key="2">
    <source>
        <dbReference type="EMBL" id="KAL0256829.1"/>
    </source>
</evidence>
<proteinExistence type="predicted"/>
<evidence type="ECO:0000256" key="1">
    <source>
        <dbReference type="SAM" id="MobiDB-lite"/>
    </source>
</evidence>
<protein>
    <recommendedName>
        <fullName evidence="4">Phytanoyl-dioxygenase</fullName>
    </recommendedName>
</protein>